<dbReference type="InterPro" id="IPR027954">
    <property type="entry name" value="Transcobalamin-like_C"/>
</dbReference>
<keyword evidence="2" id="KW-0732">Signal</keyword>
<evidence type="ECO:0000313" key="4">
    <source>
        <dbReference type="EMBL" id="AMB93951.1"/>
    </source>
</evidence>
<dbReference type="Proteomes" id="UP000234239">
    <property type="component" value="Unassembled WGS sequence"/>
</dbReference>
<sequence>MKKKWLLLLTSMALLGACQQPADDKAADQSTAQTEEQAKQEATFSIQPLEGEAETKQVTFQEGDKVMDALKANFDVEEDKGFVKAINGVSQDEGNEVYWMYYVNGEMAPKGADQTELKAGDKVEFKLEQMQAESESEAA</sequence>
<evidence type="ECO:0000256" key="2">
    <source>
        <dbReference type="SAM" id="SignalP"/>
    </source>
</evidence>
<evidence type="ECO:0000259" key="3">
    <source>
        <dbReference type="Pfam" id="PF14478"/>
    </source>
</evidence>
<protein>
    <submittedName>
        <fullName evidence="5">DUF4430 domain-containing protein</fullName>
    </submittedName>
</protein>
<feature type="chain" id="PRO_5038211438" evidence="2">
    <location>
        <begin position="23"/>
        <end position="139"/>
    </location>
</feature>
<feature type="signal peptide" evidence="2">
    <location>
        <begin position="1"/>
        <end position="22"/>
    </location>
</feature>
<reference evidence="5 7" key="3">
    <citation type="submission" date="2017-12" db="EMBL/GenBank/DDBJ databases">
        <title>Phylogenetic diversity of female urinary microbiome.</title>
        <authorList>
            <person name="Thomas-White K."/>
            <person name="Wolfe A.J."/>
        </authorList>
    </citation>
    <scope>NUCLEOTIDE SEQUENCE [LARGE SCALE GENOMIC DNA]</scope>
    <source>
        <strain evidence="5 7">UMB0139</strain>
    </source>
</reference>
<dbReference type="OrthoDB" id="2870483at2"/>
<feature type="compositionally biased region" description="Polar residues" evidence="1">
    <location>
        <begin position="28"/>
        <end position="46"/>
    </location>
</feature>
<dbReference type="GeneID" id="92903201"/>
<dbReference type="AlphaFoldDB" id="A0A109RD87"/>
<dbReference type="RefSeq" id="WP_067973449.1">
    <property type="nucleotide sequence ID" value="NZ_CAJHKN010000004.1"/>
</dbReference>
<dbReference type="Gene3D" id="2.170.130.30">
    <property type="match status" value="1"/>
</dbReference>
<keyword evidence="6" id="KW-1185">Reference proteome</keyword>
<dbReference type="KEGG" id="asan:AWM72_03835"/>
<feature type="domain" description="Transcobalamin-like C-terminal" evidence="3">
    <location>
        <begin position="63"/>
        <end position="128"/>
    </location>
</feature>
<dbReference type="Proteomes" id="UP000069912">
    <property type="component" value="Chromosome"/>
</dbReference>
<reference evidence="4 6" key="1">
    <citation type="journal article" date="2016" name="Genome Announc.">
        <title>Complete Genome Sequences of Aerococcus christensenii CCUG 28831T, Aerococcus sanguinicola CCUG 43001T, Aerococcus urinae CCUG 36881T, Aerococcus urinaeequi CCUG 28094T, Aerococcus urinaehominis CCUG 42038 BT, and Aerococcus viridans CCUG 4311T.</title>
        <authorList>
            <person name="Carkaci D."/>
            <person name="Dargis R."/>
            <person name="Nielsen X.C."/>
            <person name="Skovgaard O."/>
            <person name="Fuursted K."/>
            <person name="Christensen J.J."/>
        </authorList>
    </citation>
    <scope>NUCLEOTIDE SEQUENCE [LARGE SCALE GENOMIC DNA]</scope>
    <source>
        <strain evidence="4 6">CCUG43001</strain>
    </source>
</reference>
<proteinExistence type="predicted"/>
<accession>A0A109RD87</accession>
<reference evidence="6" key="2">
    <citation type="submission" date="2016-01" db="EMBL/GenBank/DDBJ databases">
        <title>Six Aerococcus type strain genome sequencing and assembly using PacBio and Illumina Hiseq.</title>
        <authorList>
            <person name="Carkaci D."/>
            <person name="Dargis R."/>
            <person name="Nielsen X.C."/>
            <person name="Skovgaard O."/>
            <person name="Fuursted K."/>
            <person name="Christensen J.J."/>
        </authorList>
    </citation>
    <scope>NUCLEOTIDE SEQUENCE [LARGE SCALE GENOMIC DNA]</scope>
    <source>
        <strain evidence="6">CCUG43001</strain>
    </source>
</reference>
<gene>
    <name evidence="4" type="ORF">AWM72_03835</name>
    <name evidence="5" type="ORF">CYJ28_07900</name>
</gene>
<dbReference type="EMBL" id="PKGY01000004">
    <property type="protein sequence ID" value="PKZ21099.1"/>
    <property type="molecule type" value="Genomic_DNA"/>
</dbReference>
<evidence type="ECO:0000313" key="5">
    <source>
        <dbReference type="EMBL" id="PKZ21099.1"/>
    </source>
</evidence>
<evidence type="ECO:0000313" key="7">
    <source>
        <dbReference type="Proteomes" id="UP000234239"/>
    </source>
</evidence>
<dbReference type="EMBL" id="CP014160">
    <property type="protein sequence ID" value="AMB93951.1"/>
    <property type="molecule type" value="Genomic_DNA"/>
</dbReference>
<dbReference type="Pfam" id="PF14478">
    <property type="entry name" value="DUF4430"/>
    <property type="match status" value="1"/>
</dbReference>
<evidence type="ECO:0000256" key="1">
    <source>
        <dbReference type="SAM" id="MobiDB-lite"/>
    </source>
</evidence>
<dbReference type="PROSITE" id="PS51257">
    <property type="entry name" value="PROKAR_LIPOPROTEIN"/>
    <property type="match status" value="1"/>
</dbReference>
<feature type="region of interest" description="Disordered" evidence="1">
    <location>
        <begin position="21"/>
        <end position="53"/>
    </location>
</feature>
<name>A0A109RD87_9LACT</name>
<evidence type="ECO:0000313" key="6">
    <source>
        <dbReference type="Proteomes" id="UP000069912"/>
    </source>
</evidence>
<organism evidence="4 6">
    <name type="scientific">Aerococcus sanguinicola</name>
    <dbReference type="NCBI Taxonomy" id="119206"/>
    <lineage>
        <taxon>Bacteria</taxon>
        <taxon>Bacillati</taxon>
        <taxon>Bacillota</taxon>
        <taxon>Bacilli</taxon>
        <taxon>Lactobacillales</taxon>
        <taxon>Aerococcaceae</taxon>
        <taxon>Aerococcus</taxon>
    </lineage>
</organism>